<accession>A0ABU2G4B9</accession>
<evidence type="ECO:0000313" key="2">
    <source>
        <dbReference type="Proteomes" id="UP001254813"/>
    </source>
</evidence>
<proteinExistence type="predicted"/>
<dbReference type="Proteomes" id="UP001254813">
    <property type="component" value="Unassembled WGS sequence"/>
</dbReference>
<gene>
    <name evidence="1" type="ORF">NDI79_12835</name>
</gene>
<dbReference type="RefSeq" id="WP_310928918.1">
    <property type="nucleotide sequence ID" value="NZ_JAMQOQ010000003.1"/>
</dbReference>
<evidence type="ECO:0000313" key="1">
    <source>
        <dbReference type="EMBL" id="MDS0295059.1"/>
    </source>
</evidence>
<reference evidence="1 2" key="1">
    <citation type="submission" date="2022-06" db="EMBL/GenBank/DDBJ databases">
        <title>Halogeometricum sp. a new haloarchaeum isolate from saline soil.</title>
        <authorList>
            <person name="Strakova D."/>
            <person name="Galisteo C."/>
            <person name="Sanchez-Porro C."/>
            <person name="Ventosa A."/>
        </authorList>
    </citation>
    <scope>NUCLEOTIDE SEQUENCE [LARGE SCALE GENOMIC DNA]</scope>
    <source>
        <strain evidence="2">S3BR25-2</strain>
    </source>
</reference>
<keyword evidence="2" id="KW-1185">Reference proteome</keyword>
<sequence length="59" mass="6783">MAAELTDAQKEEVWNLFRSGMFSEEVTRDLLGERTFEALVEETPPPVDLFWGDANQFFA</sequence>
<dbReference type="EMBL" id="JAMQOQ010000003">
    <property type="protein sequence ID" value="MDS0295059.1"/>
    <property type="molecule type" value="Genomic_DNA"/>
</dbReference>
<protein>
    <submittedName>
        <fullName evidence="1">Uncharacterized protein</fullName>
    </submittedName>
</protein>
<name>A0ABU2G4B9_9EURY</name>
<comment type="caution">
    <text evidence="1">The sequence shown here is derived from an EMBL/GenBank/DDBJ whole genome shotgun (WGS) entry which is preliminary data.</text>
</comment>
<organism evidence="1 2">
    <name type="scientific">Halogeometricum luteum</name>
    <dbReference type="NCBI Taxonomy" id="2950537"/>
    <lineage>
        <taxon>Archaea</taxon>
        <taxon>Methanobacteriati</taxon>
        <taxon>Methanobacteriota</taxon>
        <taxon>Stenosarchaea group</taxon>
        <taxon>Halobacteria</taxon>
        <taxon>Halobacteriales</taxon>
        <taxon>Haloferacaceae</taxon>
        <taxon>Halogeometricum</taxon>
    </lineage>
</organism>